<feature type="domain" description="Peptidase S9 prolyl oligopeptidase catalytic" evidence="1">
    <location>
        <begin position="421"/>
        <end position="626"/>
    </location>
</feature>
<dbReference type="SUPFAM" id="SSF53474">
    <property type="entry name" value="alpha/beta-Hydrolases"/>
    <property type="match status" value="1"/>
</dbReference>
<proteinExistence type="predicted"/>
<gene>
    <name evidence="2" type="ORF">QWY13_11960</name>
</gene>
<keyword evidence="2" id="KW-0378">Hydrolase</keyword>
<dbReference type="InterPro" id="IPR001375">
    <property type="entry name" value="Peptidase_S9_cat"/>
</dbReference>
<comment type="caution">
    <text evidence="2">The sequence shown here is derived from an EMBL/GenBank/DDBJ whole genome shotgun (WGS) entry which is preliminary data.</text>
</comment>
<evidence type="ECO:0000313" key="2">
    <source>
        <dbReference type="EMBL" id="MDN7246201.1"/>
    </source>
</evidence>
<dbReference type="EC" id="3.4.-.-" evidence="2"/>
<dbReference type="GO" id="GO:0016787">
    <property type="term" value="F:hydrolase activity"/>
    <property type="evidence" value="ECO:0007669"/>
    <property type="project" value="UniProtKB-KW"/>
</dbReference>
<dbReference type="PANTHER" id="PTHR43056">
    <property type="entry name" value="PEPTIDASE S9 PROLYL OLIGOPEPTIDASE"/>
    <property type="match status" value="1"/>
</dbReference>
<dbReference type="Gene3D" id="3.40.50.1820">
    <property type="entry name" value="alpha/beta hydrolase"/>
    <property type="match status" value="1"/>
</dbReference>
<dbReference type="PANTHER" id="PTHR43056:SF5">
    <property type="entry name" value="PEPTIDASE S9 PROLYL OLIGOPEPTIDASE CATALYTIC DOMAIN-CONTAINING PROTEIN"/>
    <property type="match status" value="1"/>
</dbReference>
<reference evidence="2 3" key="1">
    <citation type="submission" date="2023-07" db="EMBL/GenBank/DDBJ databases">
        <title>Novel species in genus Planococcus.</title>
        <authorList>
            <person name="Ning S."/>
        </authorList>
    </citation>
    <scope>NUCLEOTIDE SEQUENCE [LARGE SCALE GENOMIC DNA]</scope>
    <source>
        <strain evidence="2 3">N017</strain>
    </source>
</reference>
<dbReference type="InterPro" id="IPR050585">
    <property type="entry name" value="Xaa-Pro_dipeptidyl-ppase/CocE"/>
</dbReference>
<keyword evidence="3" id="KW-1185">Reference proteome</keyword>
<evidence type="ECO:0000313" key="3">
    <source>
        <dbReference type="Proteomes" id="UP001172142"/>
    </source>
</evidence>
<dbReference type="RefSeq" id="WP_301856789.1">
    <property type="nucleotide sequence ID" value="NZ_JAUJWU010000003.1"/>
</dbReference>
<evidence type="ECO:0000259" key="1">
    <source>
        <dbReference type="Pfam" id="PF00326"/>
    </source>
</evidence>
<sequence>MSQTAASPFGSWKSPITADLITRDTVGIVNAVLEGQDLYWTEERPAEAGRNTVVKKTANGTAIELTPSPFNVRTRVHEYGGAPFVVHNTDLYFSNFDDNLLYLRQGEHNFQPITSDPHRRYADGAVDASRGRLYWIREDHTNSSIYAETAIVVMDLDGSNERVILSSNDFYSNPRISPDFKQLAYLTWNHPNMPWDDTQLWLADLNEDGSVSNARMVAGGSNESIIQPVWSPGGVLYFLSDRSNWWNIMRLNGSEAEPVCPMEAEFGGPSWVFGEADFAFLDESTILASYAQSGIMHLATIDAKSGDVTPVKNRFTYFSSIHSNGGEAAFITASPTDFPRVVRLDANGQLEEIKAASDLPLDENYLSIPEAIEYPTTGGKTAHAIYYRPKNPDFMAPAGEKPPLLVSVHGGPTSAAISALNLEFQFWTSRGFAVVDVNYGGSTGYGREYRERLKGNWGVVDVEDCANAVKYLIKKGEVDGERAAIVGGSAGGYTTLASLVFTDVYKAGASYFGLSELEIFAKETHKFESKYLEGLLGAYPEEQQTYYYRSPINFTNQLSCPVIFLQGLEDKVVPPNQAELMVDALREKGLPVAYLTFEGEGHGFRMAENIKRSIEAELYFYSKVFGFEPADDIEPVPIENLSD</sequence>
<dbReference type="SUPFAM" id="SSF63825">
    <property type="entry name" value="YWTD domain"/>
    <property type="match status" value="1"/>
</dbReference>
<dbReference type="InterPro" id="IPR029058">
    <property type="entry name" value="AB_hydrolase_fold"/>
</dbReference>
<dbReference type="Gene3D" id="2.120.10.30">
    <property type="entry name" value="TolB, C-terminal domain"/>
    <property type="match status" value="1"/>
</dbReference>
<protein>
    <submittedName>
        <fullName evidence="2">S9 family peptidase</fullName>
        <ecNumber evidence="2">3.4.-.-</ecNumber>
    </submittedName>
</protein>
<dbReference type="Pfam" id="PF00326">
    <property type="entry name" value="Peptidase_S9"/>
    <property type="match status" value="1"/>
</dbReference>
<dbReference type="Proteomes" id="UP001172142">
    <property type="component" value="Unassembled WGS sequence"/>
</dbReference>
<dbReference type="SUPFAM" id="SSF82171">
    <property type="entry name" value="DPP6 N-terminal domain-like"/>
    <property type="match status" value="1"/>
</dbReference>
<accession>A0ABT8NEE2</accession>
<dbReference type="EMBL" id="JAUJWU010000003">
    <property type="protein sequence ID" value="MDN7246201.1"/>
    <property type="molecule type" value="Genomic_DNA"/>
</dbReference>
<dbReference type="InterPro" id="IPR011042">
    <property type="entry name" value="6-blade_b-propeller_TolB-like"/>
</dbReference>
<name>A0ABT8NEE2_9BACL</name>
<organism evidence="2 3">
    <name type="scientific">Planococcus shenhongbingii</name>
    <dbReference type="NCBI Taxonomy" id="3058398"/>
    <lineage>
        <taxon>Bacteria</taxon>
        <taxon>Bacillati</taxon>
        <taxon>Bacillota</taxon>
        <taxon>Bacilli</taxon>
        <taxon>Bacillales</taxon>
        <taxon>Caryophanaceae</taxon>
        <taxon>Planococcus</taxon>
    </lineage>
</organism>